<dbReference type="OrthoDB" id="9778998at2"/>
<dbReference type="Pfam" id="PF09826">
    <property type="entry name" value="Beta_propel"/>
    <property type="match status" value="1"/>
</dbReference>
<dbReference type="InterPro" id="IPR019198">
    <property type="entry name" value="Beta_propeller_containing"/>
</dbReference>
<dbReference type="InterPro" id="IPR036582">
    <property type="entry name" value="Mao_N_sf"/>
</dbReference>
<comment type="caution">
    <text evidence="2">The sequence shown here is derived from an EMBL/GenBank/DDBJ whole genome shotgun (WGS) entry which is preliminary data.</text>
</comment>
<dbReference type="EMBL" id="LGTC01000001">
    <property type="protein sequence ID" value="KNY27409.1"/>
    <property type="molecule type" value="Genomic_DNA"/>
</dbReference>
<sequence>MRKSTKLALISLAVISVIVPITIIKAGNESTNNSAQKVLAANNDNTSGSTASVKKHNTKGAVVLYVGSTQALVNNVEKQVDKESEDVKPFVKDGRTLVPVRFIAESFGAKVDWNEKTSTINLSIGGRNVNMEIGKAAMNISGKAVSIDVPPEITEGRTYIPLRKLAEAFEKEVFYDRGLIIIGSKDNMYNITEEKSEIDSIIAKVNNLPVVGSFEKLKSILKSDINNNIIKRKRSSIEITTDSVEKSINAPTWTQAVKENAKAEAKGDYSTTNVQVQGVDEADIVKTDGEYIYQVNKGRIVVVKAYPGEDMEVMSSISFTSEKAYPIELYIDKKYMTVVASSSNSGNEVYDERYDYKPAANGTKVIVYDILDKRNIKKVREFEIDGGYVSSRKIGASVYLVSNKYVYVYSDSKDEKITPCYSDTALKGKKVSVQYSDIRYFPNSSGNNFMVISGINLDKMDEPAKVGTYLGAGQNIYSSLDNLYVSITSNSAYRAELADSKKLRVSPAVVPNGSMGQTTKVYKFSLNNSQITYLKEGTVPGRILNQFSMDENGGYFRIATTIGSEFGGSSKNNVYILDDILNLKGKIENIAPGERIYSTRFMGDRCYMVTFKKVDPFFVIDLKDPASPKILGALKIPGYSDYLHPYDENHIIGFGKDTEVYGSNAYYQGMKIALFDVTDVSNPVQKFQEIIGDRGTDSELLRNHKALLFSKEKNLIAFPVNEMKIQNKNTQKMNGVVEYGSAYFQGAYVYNIDLVKGFTLKGKITHMSDEDTLKSGQYDFNHEKSVQRILYIGDTLYTLSNSMIKANDLKGLTEKKSVLVN</sequence>
<dbReference type="InterPro" id="IPR012854">
    <property type="entry name" value="Cu_amine_oxidase-like_N"/>
</dbReference>
<organism evidence="2 3">
    <name type="scientific">Pseudobacteroides cellulosolvens ATCC 35603 = DSM 2933</name>
    <dbReference type="NCBI Taxonomy" id="398512"/>
    <lineage>
        <taxon>Bacteria</taxon>
        <taxon>Bacillati</taxon>
        <taxon>Bacillota</taxon>
        <taxon>Clostridia</taxon>
        <taxon>Eubacteriales</taxon>
        <taxon>Oscillospiraceae</taxon>
        <taxon>Pseudobacteroides</taxon>
    </lineage>
</organism>
<evidence type="ECO:0000313" key="3">
    <source>
        <dbReference type="Proteomes" id="UP000036923"/>
    </source>
</evidence>
<dbReference type="PATRIC" id="fig|398512.5.peg.2789"/>
<accession>A0A0L6JNQ9</accession>
<reference evidence="3" key="1">
    <citation type="submission" date="2015-07" db="EMBL/GenBank/DDBJ databases">
        <title>Near-Complete Genome Sequence of the Cellulolytic Bacterium Bacteroides (Pseudobacteroides) cellulosolvens ATCC 35603.</title>
        <authorList>
            <person name="Dassa B."/>
            <person name="Utturkar S.M."/>
            <person name="Klingeman D.M."/>
            <person name="Hurt R.A."/>
            <person name="Keller M."/>
            <person name="Xu J."/>
            <person name="Reddy Y.H.K."/>
            <person name="Borovok I."/>
            <person name="Grinberg I.R."/>
            <person name="Lamed R."/>
            <person name="Zhivin O."/>
            <person name="Bayer E.A."/>
            <person name="Brown S.D."/>
        </authorList>
    </citation>
    <scope>NUCLEOTIDE SEQUENCE [LARGE SCALE GENOMIC DNA]</scope>
    <source>
        <strain evidence="3">DSM 2933</strain>
    </source>
</reference>
<dbReference type="Pfam" id="PF07833">
    <property type="entry name" value="Cu_amine_oxidN1"/>
    <property type="match status" value="1"/>
</dbReference>
<dbReference type="RefSeq" id="WP_036942854.1">
    <property type="nucleotide sequence ID" value="NZ_JQKC01000019.1"/>
</dbReference>
<keyword evidence="3" id="KW-1185">Reference proteome</keyword>
<dbReference type="Gene3D" id="3.30.457.10">
    <property type="entry name" value="Copper amine oxidase-like, N-terminal domain"/>
    <property type="match status" value="1"/>
</dbReference>
<dbReference type="SUPFAM" id="SSF55383">
    <property type="entry name" value="Copper amine oxidase, domain N"/>
    <property type="match status" value="1"/>
</dbReference>
<feature type="domain" description="Copper amine oxidase-like N-terminal" evidence="1">
    <location>
        <begin position="84"/>
        <end position="177"/>
    </location>
</feature>
<gene>
    <name evidence="2" type="ORF">Bccel_2680</name>
</gene>
<name>A0A0L6JNQ9_9FIRM</name>
<dbReference type="STRING" id="398512.Bccel_2680"/>
<dbReference type="Proteomes" id="UP000036923">
    <property type="component" value="Unassembled WGS sequence"/>
</dbReference>
<evidence type="ECO:0000259" key="1">
    <source>
        <dbReference type="Pfam" id="PF07833"/>
    </source>
</evidence>
<dbReference type="AlphaFoldDB" id="A0A0L6JNQ9"/>
<protein>
    <submittedName>
        <fullName evidence="2">Beta propeller domain-containing protein</fullName>
    </submittedName>
</protein>
<dbReference type="eggNOG" id="COG4880">
    <property type="taxonomic scope" value="Bacteria"/>
</dbReference>
<proteinExistence type="predicted"/>
<evidence type="ECO:0000313" key="2">
    <source>
        <dbReference type="EMBL" id="KNY27409.1"/>
    </source>
</evidence>